<feature type="domain" description="Beta-lactamase-like ARB-00930-like C-terminal" evidence="3">
    <location>
        <begin position="447"/>
        <end position="598"/>
    </location>
</feature>
<dbReference type="PANTHER" id="PTHR22935">
    <property type="entry name" value="PENICILLIN-BINDING PROTEIN"/>
    <property type="match status" value="1"/>
</dbReference>
<dbReference type="PANTHER" id="PTHR22935:SF97">
    <property type="entry name" value="BETA-LACTAMASE-RELATED DOMAIN-CONTAINING PROTEIN"/>
    <property type="match status" value="1"/>
</dbReference>
<evidence type="ECO:0000259" key="3">
    <source>
        <dbReference type="Pfam" id="PF26335"/>
    </source>
</evidence>
<dbReference type="AlphaFoldDB" id="M3CGH4"/>
<name>M3CGH4_SPHMS</name>
<dbReference type="HOGENOM" id="CLU_019706_0_0_1"/>
<feature type="chain" id="PRO_5004032377" evidence="1">
    <location>
        <begin position="23"/>
        <end position="601"/>
    </location>
</feature>
<feature type="signal peptide" evidence="1">
    <location>
        <begin position="1"/>
        <end position="22"/>
    </location>
</feature>
<feature type="domain" description="Beta-lactamase-related" evidence="2">
    <location>
        <begin position="103"/>
        <end position="428"/>
    </location>
</feature>
<dbReference type="EMBL" id="KB456264">
    <property type="protein sequence ID" value="EMF12888.1"/>
    <property type="molecule type" value="Genomic_DNA"/>
</dbReference>
<dbReference type="OrthoDB" id="10250282at2759"/>
<sequence length="601" mass="65582">MGAMRLALTGLTVALLAWTTAAQGQKKLCPVKGQQFPVPTGLSKEALFQNATKTIEEHIKANLTTSPYNVTSFSLGFFSVDEEALSYEYHHTDDTVRNSTLGTHSVDANSIFRIASISKILTVYLWMIKEGDRRWNDPVSDHIPELAAIDRSQYDYAVPAWDEITIGDLASFLAGIAREYGLNDLLPQGGYVTKLLKLDPNEVSDYSVPQFDVPTCGYLDVNASYATCTPEQSARGSGLLAASFPPGYTPLYSNANFALLGTALANLVGKPLEEIFTTSLIEPLGLTGTTLGNPSNITDRSVIPDSDATSWNNVLGPQDPAAGAFSTVHDLALIGKAILNSTLTSTSTTRRWFTSTSFVNSLDQAVGRGWEIFRRRLPGSGGYTIDIYTKSGYWGPYTSIFVLIPTYNFGFTLLTSCSAPGAGGQVRDDLPNVIVNTLLPVLDQISRLQAQQNFAGQYVGSTSNTSFTIVTDENAGLKVTEYTTQGLDVLNQIFGNTSKVDTRILPNLINYADVIDAGGNGTRKRVGFTSLFQQYPQTGTEEQDGEANDWYWPCQTWLDIDDFTLANIPLGQVVFEVDEQGRACAVRLEAFRERLERKQVG</sequence>
<dbReference type="InterPro" id="IPR001466">
    <property type="entry name" value="Beta-lactam-related"/>
</dbReference>
<dbReference type="Proteomes" id="UP000016931">
    <property type="component" value="Unassembled WGS sequence"/>
</dbReference>
<evidence type="ECO:0000313" key="5">
    <source>
        <dbReference type="Proteomes" id="UP000016931"/>
    </source>
</evidence>
<reference evidence="4 5" key="1">
    <citation type="journal article" date="2012" name="PLoS Pathog.">
        <title>Diverse lifestyles and strategies of plant pathogenesis encoded in the genomes of eighteen Dothideomycetes fungi.</title>
        <authorList>
            <person name="Ohm R.A."/>
            <person name="Feau N."/>
            <person name="Henrissat B."/>
            <person name="Schoch C.L."/>
            <person name="Horwitz B.A."/>
            <person name="Barry K.W."/>
            <person name="Condon B.J."/>
            <person name="Copeland A.C."/>
            <person name="Dhillon B."/>
            <person name="Glaser F."/>
            <person name="Hesse C.N."/>
            <person name="Kosti I."/>
            <person name="LaButti K."/>
            <person name="Lindquist E.A."/>
            <person name="Lucas S."/>
            <person name="Salamov A.A."/>
            <person name="Bradshaw R.E."/>
            <person name="Ciuffetti L."/>
            <person name="Hamelin R.C."/>
            <person name="Kema G.H.J."/>
            <person name="Lawrence C."/>
            <person name="Scott J.A."/>
            <person name="Spatafora J.W."/>
            <person name="Turgeon B.G."/>
            <person name="de Wit P.J.G.M."/>
            <person name="Zhong S."/>
            <person name="Goodwin S.B."/>
            <person name="Grigoriev I.V."/>
        </authorList>
    </citation>
    <scope>NUCLEOTIDE SEQUENCE [LARGE SCALE GENOMIC DNA]</scope>
    <source>
        <strain evidence="4 5">SO2202</strain>
    </source>
</reference>
<gene>
    <name evidence="4" type="ORF">SEPMUDRAFT_156472</name>
</gene>
<evidence type="ECO:0000313" key="4">
    <source>
        <dbReference type="EMBL" id="EMF12888.1"/>
    </source>
</evidence>
<accession>M3CGH4</accession>
<dbReference type="Pfam" id="PF26335">
    <property type="entry name" value="ARB_00930_C"/>
    <property type="match status" value="1"/>
</dbReference>
<keyword evidence="1" id="KW-0732">Signal</keyword>
<dbReference type="InterPro" id="IPR012338">
    <property type="entry name" value="Beta-lactam/transpept-like"/>
</dbReference>
<keyword evidence="5" id="KW-1185">Reference proteome</keyword>
<organism evidence="4 5">
    <name type="scientific">Sphaerulina musiva (strain SO2202)</name>
    <name type="common">Poplar stem canker fungus</name>
    <name type="synonym">Septoria musiva</name>
    <dbReference type="NCBI Taxonomy" id="692275"/>
    <lineage>
        <taxon>Eukaryota</taxon>
        <taxon>Fungi</taxon>
        <taxon>Dikarya</taxon>
        <taxon>Ascomycota</taxon>
        <taxon>Pezizomycotina</taxon>
        <taxon>Dothideomycetes</taxon>
        <taxon>Dothideomycetidae</taxon>
        <taxon>Mycosphaerellales</taxon>
        <taxon>Mycosphaerellaceae</taxon>
        <taxon>Sphaerulina</taxon>
    </lineage>
</organism>
<evidence type="ECO:0000259" key="2">
    <source>
        <dbReference type="Pfam" id="PF00144"/>
    </source>
</evidence>
<dbReference type="Pfam" id="PF00144">
    <property type="entry name" value="Beta-lactamase"/>
    <property type="match status" value="1"/>
</dbReference>
<dbReference type="Gene3D" id="3.40.710.10">
    <property type="entry name" value="DD-peptidase/beta-lactamase superfamily"/>
    <property type="match status" value="1"/>
</dbReference>
<dbReference type="InterPro" id="IPR058664">
    <property type="entry name" value="ARB_00930-like_C"/>
</dbReference>
<dbReference type="GeneID" id="27904812"/>
<dbReference type="STRING" id="692275.M3CGH4"/>
<protein>
    <submittedName>
        <fullName evidence="4">Beta-lactamase/transpeptidase-like protein</fullName>
    </submittedName>
</protein>
<evidence type="ECO:0000256" key="1">
    <source>
        <dbReference type="SAM" id="SignalP"/>
    </source>
</evidence>
<dbReference type="InterPro" id="IPR051478">
    <property type="entry name" value="Beta-lactamase-like_AB/R"/>
</dbReference>
<dbReference type="SUPFAM" id="SSF56601">
    <property type="entry name" value="beta-lactamase/transpeptidase-like"/>
    <property type="match status" value="1"/>
</dbReference>
<proteinExistence type="predicted"/>
<dbReference type="eggNOG" id="ENOG502SJKK">
    <property type="taxonomic scope" value="Eukaryota"/>
</dbReference>
<dbReference type="OMA" id="CTREVFL"/>
<dbReference type="RefSeq" id="XP_016761009.1">
    <property type="nucleotide sequence ID" value="XM_016907675.1"/>
</dbReference>